<protein>
    <submittedName>
        <fullName evidence="2">Uncharacterized protein</fullName>
    </submittedName>
</protein>
<sequence length="195" mass="21948">MVVGYLENEKESVLRKLAADERSQKGMSERKMQIPSAEEAKIRNRTRSENKETGEDVRLKSHFPTESGKTVNLSSNVLSILADRHKIWHFQWILIRSVRRILMCVDQCQEKFDNVCSSSTDHSACVSCLTGCIQQCVPEREDCLIQCESESISNKGTNACLNACKQNAEKCLALSSSECIDECSHARSESQDVNQ</sequence>
<dbReference type="EMBL" id="JARBJD010000030">
    <property type="protein sequence ID" value="KAK2959317.1"/>
    <property type="molecule type" value="Genomic_DNA"/>
</dbReference>
<dbReference type="EMBL" id="JARBJD010000325">
    <property type="protein sequence ID" value="KAK2943845.1"/>
    <property type="molecule type" value="Genomic_DNA"/>
</dbReference>
<proteinExistence type="predicted"/>
<evidence type="ECO:0000313" key="2">
    <source>
        <dbReference type="EMBL" id="KAK2940655.1"/>
    </source>
</evidence>
<evidence type="ECO:0000313" key="5">
    <source>
        <dbReference type="Proteomes" id="UP001281761"/>
    </source>
</evidence>
<reference evidence="2 5" key="1">
    <citation type="journal article" date="2022" name="bioRxiv">
        <title>Genomics of Preaxostyla Flagellates Illuminates Evolutionary Transitions and the Path Towards Mitochondrial Loss.</title>
        <authorList>
            <person name="Novak L.V.F."/>
            <person name="Treitli S.C."/>
            <person name="Pyrih J."/>
            <person name="Halakuc P."/>
            <person name="Pipaliya S.V."/>
            <person name="Vacek V."/>
            <person name="Brzon O."/>
            <person name="Soukal P."/>
            <person name="Eme L."/>
            <person name="Dacks J.B."/>
            <person name="Karnkowska A."/>
            <person name="Elias M."/>
            <person name="Hampl V."/>
        </authorList>
    </citation>
    <scope>NUCLEOTIDE SEQUENCE [LARGE SCALE GENOMIC DNA]</scope>
    <source>
        <strain evidence="2">NAU3</strain>
        <tissue evidence="2">Gut</tissue>
    </source>
</reference>
<evidence type="ECO:0000313" key="4">
    <source>
        <dbReference type="EMBL" id="KAK2959317.1"/>
    </source>
</evidence>
<feature type="region of interest" description="Disordered" evidence="1">
    <location>
        <begin position="17"/>
        <end position="55"/>
    </location>
</feature>
<gene>
    <name evidence="3" type="ORF">BLNAU_21236</name>
    <name evidence="2" type="ORF">BLNAU_24435</name>
    <name evidence="4" type="ORF">BLNAU_5626</name>
</gene>
<dbReference type="Proteomes" id="UP001281761">
    <property type="component" value="Unassembled WGS sequence"/>
</dbReference>
<name>A0ABQ9WMG1_9EUKA</name>
<evidence type="ECO:0000313" key="3">
    <source>
        <dbReference type="EMBL" id="KAK2943845.1"/>
    </source>
</evidence>
<keyword evidence="5" id="KW-1185">Reference proteome</keyword>
<comment type="caution">
    <text evidence="2">The sequence shown here is derived from an EMBL/GenBank/DDBJ whole genome shotgun (WGS) entry which is preliminary data.</text>
</comment>
<dbReference type="EMBL" id="JARBJD010000633">
    <property type="protein sequence ID" value="KAK2940655.1"/>
    <property type="molecule type" value="Genomic_DNA"/>
</dbReference>
<accession>A0ABQ9WMG1</accession>
<evidence type="ECO:0000256" key="1">
    <source>
        <dbReference type="SAM" id="MobiDB-lite"/>
    </source>
</evidence>
<organism evidence="2 5">
    <name type="scientific">Blattamonas nauphoetae</name>
    <dbReference type="NCBI Taxonomy" id="2049346"/>
    <lineage>
        <taxon>Eukaryota</taxon>
        <taxon>Metamonada</taxon>
        <taxon>Preaxostyla</taxon>
        <taxon>Oxymonadida</taxon>
        <taxon>Blattamonas</taxon>
    </lineage>
</organism>